<name>A0A023ZY54_9CAUD</name>
<accession>A0A023ZY54</accession>
<dbReference type="RefSeq" id="YP_009031546.1">
    <property type="nucleotide sequence ID" value="NC_024138.1"/>
</dbReference>
<feature type="compositionally biased region" description="Basic and acidic residues" evidence="1">
    <location>
        <begin position="198"/>
        <end position="210"/>
    </location>
</feature>
<evidence type="ECO:0000313" key="3">
    <source>
        <dbReference type="Proteomes" id="UP000024435"/>
    </source>
</evidence>
<protein>
    <submittedName>
        <fullName evidence="2">Scaffolding protein</fullName>
    </submittedName>
</protein>
<gene>
    <name evidence="2" type="primary">36</name>
    <name evidence="2" type="ORF">PBI_MOSMORIS_36</name>
</gene>
<keyword evidence="3" id="KW-1185">Reference proteome</keyword>
<feature type="compositionally biased region" description="Polar residues" evidence="1">
    <location>
        <begin position="176"/>
        <end position="188"/>
    </location>
</feature>
<dbReference type="Proteomes" id="UP000024435">
    <property type="component" value="Segment"/>
</dbReference>
<organism evidence="2 3">
    <name type="scientific">Mycobacterium phage MosMoris</name>
    <dbReference type="NCBI Taxonomy" id="1471542"/>
    <lineage>
        <taxon>Viruses</taxon>
        <taxon>Duplodnaviria</taxon>
        <taxon>Heunggongvirae</taxon>
        <taxon>Uroviricota</taxon>
        <taxon>Caudoviricetes</taxon>
        <taxon>Marvinvirus</taxon>
        <taxon>Marvinvirus mosmoris</taxon>
    </lineage>
</organism>
<evidence type="ECO:0000256" key="1">
    <source>
        <dbReference type="SAM" id="MobiDB-lite"/>
    </source>
</evidence>
<evidence type="ECO:0000313" key="2">
    <source>
        <dbReference type="EMBL" id="AHY84110.1"/>
    </source>
</evidence>
<sequence>MTGPVAGTGDAANNGGGDGGAPQGAVQASLFTQDQVNAIAAKEKRGALNSFFKELGFDQVPDEQSLKEIFNSAAELKKIKDGQKGDVERLQGEVADLTKKVAEVPELKTTILRQQLAAEGKLPVKFWKFVEGSDEDAIKDSIKELKEELGLDEDGADNAGGGRVPTGTGARPPAPVQQQGRTNGSGAPSKTLAAGRAAYEEKHGKKSNKE</sequence>
<dbReference type="KEGG" id="vg:19487474"/>
<dbReference type="EMBL" id="KJ538721">
    <property type="protein sequence ID" value="AHY84110.1"/>
    <property type="molecule type" value="Genomic_DNA"/>
</dbReference>
<proteinExistence type="predicted"/>
<reference evidence="2 3" key="1">
    <citation type="submission" date="2014-03" db="EMBL/GenBank/DDBJ databases">
        <authorList>
            <person name="Bragg J."/>
            <person name="Dehn A."/>
            <person name="Hefner M."/>
            <person name="McHugh D."/>
            <person name="Petersen P."/>
            <person name="Zeba F."/>
            <person name="Zegers G.P."/>
            <person name="Page S.T."/>
            <person name="Bradley K.W."/>
            <person name="Clarke D.Q."/>
            <person name="Lewis M.F."/>
            <person name="Barker L.P."/>
            <person name="Bailey C."/>
            <person name="Asai D.J."/>
            <person name="Garber M.L."/>
            <person name="Bowman C.A."/>
            <person name="Russell D.A."/>
            <person name="Pope W.H."/>
            <person name="Jacobs-Sera D."/>
            <person name="Hendrix R.W."/>
            <person name="Hatfull G.F."/>
        </authorList>
    </citation>
    <scope>NUCLEOTIDE SEQUENCE [LARGE SCALE GENOMIC DNA]</scope>
</reference>
<feature type="region of interest" description="Disordered" evidence="1">
    <location>
        <begin position="148"/>
        <end position="210"/>
    </location>
</feature>
<feature type="region of interest" description="Disordered" evidence="1">
    <location>
        <begin position="1"/>
        <end position="27"/>
    </location>
</feature>
<feature type="compositionally biased region" description="Low complexity" evidence="1">
    <location>
        <begin position="1"/>
        <end position="13"/>
    </location>
</feature>
<dbReference type="GeneID" id="19487474"/>